<dbReference type="EMBL" id="JACGCM010000123">
    <property type="protein sequence ID" value="KAF6176037.1"/>
    <property type="molecule type" value="Genomic_DNA"/>
</dbReference>
<organism evidence="1 2">
    <name type="scientific">Kingdonia uniflora</name>
    <dbReference type="NCBI Taxonomy" id="39325"/>
    <lineage>
        <taxon>Eukaryota</taxon>
        <taxon>Viridiplantae</taxon>
        <taxon>Streptophyta</taxon>
        <taxon>Embryophyta</taxon>
        <taxon>Tracheophyta</taxon>
        <taxon>Spermatophyta</taxon>
        <taxon>Magnoliopsida</taxon>
        <taxon>Ranunculales</taxon>
        <taxon>Circaeasteraceae</taxon>
        <taxon>Kingdonia</taxon>
    </lineage>
</organism>
<accession>A0A7J7P9D5</accession>
<dbReference type="Proteomes" id="UP000541444">
    <property type="component" value="Unassembled WGS sequence"/>
</dbReference>
<comment type="caution">
    <text evidence="1">The sequence shown here is derived from an EMBL/GenBank/DDBJ whole genome shotgun (WGS) entry which is preliminary data.</text>
</comment>
<sequence length="66" mass="7544">MHLFNIQYISLQSLIDTLNLTSNWDLQHSSSSIHALPRVVYCFAQFDLAETCHTTILRSKFLTVGC</sequence>
<evidence type="ECO:0000313" key="2">
    <source>
        <dbReference type="Proteomes" id="UP000541444"/>
    </source>
</evidence>
<protein>
    <submittedName>
        <fullName evidence="1">Uncharacterized protein</fullName>
    </submittedName>
</protein>
<name>A0A7J7P9D5_9MAGN</name>
<evidence type="ECO:0000313" key="1">
    <source>
        <dbReference type="EMBL" id="KAF6176037.1"/>
    </source>
</evidence>
<reference evidence="1 2" key="1">
    <citation type="journal article" date="2020" name="IScience">
        <title>Genome Sequencing of the Endangered Kingdonia uniflora (Circaeasteraceae, Ranunculales) Reveals Potential Mechanisms of Evolutionary Specialization.</title>
        <authorList>
            <person name="Sun Y."/>
            <person name="Deng T."/>
            <person name="Zhang A."/>
            <person name="Moore M.J."/>
            <person name="Landis J.B."/>
            <person name="Lin N."/>
            <person name="Zhang H."/>
            <person name="Zhang X."/>
            <person name="Huang J."/>
            <person name="Zhang X."/>
            <person name="Sun H."/>
            <person name="Wang H."/>
        </authorList>
    </citation>
    <scope>NUCLEOTIDE SEQUENCE [LARGE SCALE GENOMIC DNA]</scope>
    <source>
        <strain evidence="1">TB1705</strain>
        <tissue evidence="1">Leaf</tissue>
    </source>
</reference>
<gene>
    <name evidence="1" type="ORF">GIB67_003942</name>
</gene>
<proteinExistence type="predicted"/>
<keyword evidence="2" id="KW-1185">Reference proteome</keyword>
<dbReference type="AlphaFoldDB" id="A0A7J7P9D5"/>